<dbReference type="EMBL" id="DONK01000198">
    <property type="protein sequence ID" value="HBU52193.1"/>
    <property type="molecule type" value="Genomic_DNA"/>
</dbReference>
<comment type="caution">
    <text evidence="1">The sequence shown here is derived from an EMBL/GenBank/DDBJ whole genome shotgun (WGS) entry which is preliminary data.</text>
</comment>
<organism evidence="1 2">
    <name type="scientific">Alteromonas australica</name>
    <dbReference type="NCBI Taxonomy" id="589873"/>
    <lineage>
        <taxon>Bacteria</taxon>
        <taxon>Pseudomonadati</taxon>
        <taxon>Pseudomonadota</taxon>
        <taxon>Gammaproteobacteria</taxon>
        <taxon>Alteromonadales</taxon>
        <taxon>Alteromonadaceae</taxon>
        <taxon>Alteromonas/Salinimonas group</taxon>
        <taxon>Alteromonas</taxon>
    </lineage>
</organism>
<evidence type="ECO:0000313" key="2">
    <source>
        <dbReference type="Proteomes" id="UP000264779"/>
    </source>
</evidence>
<accession>A0A358E1Y3</accession>
<gene>
    <name evidence="1" type="ORF">DEB45_13125</name>
</gene>
<dbReference type="AlphaFoldDB" id="A0A358E1Y3"/>
<proteinExistence type="predicted"/>
<sequence>MADDIEKFFNKAFKKIEKQVEFASVLAANAIAADVKVGVERQLKADIDKPTPFTQKAFKITRANKRTKTAAVSIKPVQASYLKYQIEGGTRRAKSLVIPRKKAANKYGNLPRGKLKRLQNQGKTFVADGLVLQQMKTKNKPLAYLSKKPAKYKKRFKFFERGQSTAKKVASMHVKASIKKALATAR</sequence>
<protein>
    <submittedName>
        <fullName evidence="1">Uncharacterized protein</fullName>
    </submittedName>
</protein>
<evidence type="ECO:0000313" key="1">
    <source>
        <dbReference type="EMBL" id="HBU52193.1"/>
    </source>
</evidence>
<reference evidence="1 2" key="1">
    <citation type="journal article" date="2018" name="Nat. Biotechnol.">
        <title>A standardized bacterial taxonomy based on genome phylogeny substantially revises the tree of life.</title>
        <authorList>
            <person name="Parks D.H."/>
            <person name="Chuvochina M."/>
            <person name="Waite D.W."/>
            <person name="Rinke C."/>
            <person name="Skarshewski A."/>
            <person name="Chaumeil P.A."/>
            <person name="Hugenholtz P."/>
        </authorList>
    </citation>
    <scope>NUCLEOTIDE SEQUENCE [LARGE SCALE GENOMIC DNA]</scope>
    <source>
        <strain evidence="1">UBA11621</strain>
    </source>
</reference>
<dbReference type="RefSeq" id="WP_272965289.1">
    <property type="nucleotide sequence ID" value="NZ_CALBIY010000020.1"/>
</dbReference>
<dbReference type="Proteomes" id="UP000264779">
    <property type="component" value="Unassembled WGS sequence"/>
</dbReference>
<name>A0A358E1Y3_9ALTE</name>